<sequence>MPPLWIDHSLWILNGSLRLLSKERSLSPRNGGAEGQEQSIVVSNTVDDIFLRLQEALALAPHGNLRMDGLHIHVGSPWVRYGIVPWQDGLKNNADWSAYARIVLGQQFDTDAQGWHVCVAAGGYGAPRVAASIDEVLYQTTVSFAKSQRLQIRQFDTALASTVDMFSGRLSAAEFALLVLESKYASYAIYRDAEWQGVGSFPIAHERPNGVQLAAVLRDAAMLSSSALPSQVYLSSYGQLPVDLQGMTGFTLHWLGLSFPMNKVPGQAAS</sequence>
<organism evidence="1 2">
    <name type="scientific">Variovorax humicola</name>
    <dbReference type="NCBI Taxonomy" id="1769758"/>
    <lineage>
        <taxon>Bacteria</taxon>
        <taxon>Pseudomonadati</taxon>
        <taxon>Pseudomonadota</taxon>
        <taxon>Betaproteobacteria</taxon>
        <taxon>Burkholderiales</taxon>
        <taxon>Comamonadaceae</taxon>
        <taxon>Variovorax</taxon>
    </lineage>
</organism>
<name>A0ABU8VU21_9BURK</name>
<evidence type="ECO:0000313" key="1">
    <source>
        <dbReference type="EMBL" id="MEJ8820551.1"/>
    </source>
</evidence>
<keyword evidence="2" id="KW-1185">Reference proteome</keyword>
<dbReference type="Proteomes" id="UP001363010">
    <property type="component" value="Unassembled WGS sequence"/>
</dbReference>
<accession>A0ABU8VU21</accession>
<comment type="caution">
    <text evidence="1">The sequence shown here is derived from an EMBL/GenBank/DDBJ whole genome shotgun (WGS) entry which is preliminary data.</text>
</comment>
<reference evidence="1 2" key="1">
    <citation type="submission" date="2024-03" db="EMBL/GenBank/DDBJ databases">
        <title>Novel species of the genus Variovorax.</title>
        <authorList>
            <person name="Liu Q."/>
            <person name="Xin Y.-H."/>
        </authorList>
    </citation>
    <scope>NUCLEOTIDE SEQUENCE [LARGE SCALE GENOMIC DNA]</scope>
    <source>
        <strain evidence="1 2">KACC 18501</strain>
    </source>
</reference>
<gene>
    <name evidence="1" type="ORF">WKW80_00695</name>
</gene>
<protein>
    <submittedName>
        <fullName evidence="1">Uncharacterized protein</fullName>
    </submittedName>
</protein>
<dbReference type="EMBL" id="JBBKZV010000001">
    <property type="protein sequence ID" value="MEJ8820551.1"/>
    <property type="molecule type" value="Genomic_DNA"/>
</dbReference>
<proteinExistence type="predicted"/>
<dbReference type="RefSeq" id="WP_340361611.1">
    <property type="nucleotide sequence ID" value="NZ_JBBKZV010000001.1"/>
</dbReference>
<evidence type="ECO:0000313" key="2">
    <source>
        <dbReference type="Proteomes" id="UP001363010"/>
    </source>
</evidence>